<dbReference type="Gene3D" id="1.10.3720.10">
    <property type="entry name" value="MetI-like"/>
    <property type="match status" value="1"/>
</dbReference>
<dbReference type="GO" id="GO:0005886">
    <property type="term" value="C:plasma membrane"/>
    <property type="evidence" value="ECO:0007669"/>
    <property type="project" value="UniProtKB-SubCell"/>
</dbReference>
<accession>A0A410H6G0</accession>
<comment type="subcellular location">
    <subcellularLocation>
        <location evidence="1 8">Cell membrane</location>
        <topology evidence="1 8">Multi-pass membrane protein</topology>
    </subcellularLocation>
</comment>
<dbReference type="EMBL" id="CP035033">
    <property type="protein sequence ID" value="QAB16497.1"/>
    <property type="molecule type" value="Genomic_DNA"/>
</dbReference>
<reference evidence="10 11" key="1">
    <citation type="journal article" date="2018" name="Environ. Microbiol.">
        <title>Genomes of ubiquitous marine and hypersaline Hydrogenovibrio, Thiomicrorhabdus and Thiomicrospira spp. encode a diversity of mechanisms to sustain chemolithoautotrophy in heterogeneous environments.</title>
        <authorList>
            <person name="Scott K.M."/>
            <person name="Williams J."/>
            <person name="Porter C.M.B."/>
            <person name="Russel S."/>
            <person name="Harmer T.L."/>
            <person name="Paul J.H."/>
            <person name="Antonen K.M."/>
            <person name="Bridges M.K."/>
            <person name="Camper G.J."/>
            <person name="Campla C.K."/>
            <person name="Casella L.G."/>
            <person name="Chase E."/>
            <person name="Conrad J.W."/>
            <person name="Cruz M.C."/>
            <person name="Dunlap D.S."/>
            <person name="Duran L."/>
            <person name="Fahsbender E.M."/>
            <person name="Goldsmith D.B."/>
            <person name="Keeley R.F."/>
            <person name="Kondoff M.R."/>
            <person name="Kussy B.I."/>
            <person name="Lane M.K."/>
            <person name="Lawler S."/>
            <person name="Leigh B.A."/>
            <person name="Lewis C."/>
            <person name="Lostal L.M."/>
            <person name="Marking D."/>
            <person name="Mancera P.A."/>
            <person name="McClenthan E.C."/>
            <person name="McIntyre E.A."/>
            <person name="Mine J.A."/>
            <person name="Modi S."/>
            <person name="Moore B.D."/>
            <person name="Morgan W.A."/>
            <person name="Nelson K.M."/>
            <person name="Nguyen K.N."/>
            <person name="Ogburn N."/>
            <person name="Parrino D.G."/>
            <person name="Pedapudi A.D."/>
            <person name="Pelham R.P."/>
            <person name="Preece A.M."/>
            <person name="Rampersad E.A."/>
            <person name="Richardson J.C."/>
            <person name="Rodgers C.M."/>
            <person name="Schaffer B.L."/>
            <person name="Sheridan N.E."/>
            <person name="Solone M.R."/>
            <person name="Staley Z.R."/>
            <person name="Tabuchi M."/>
            <person name="Waide R.J."/>
            <person name="Wanjugi P.W."/>
            <person name="Young S."/>
            <person name="Clum A."/>
            <person name="Daum C."/>
            <person name="Huntemann M."/>
            <person name="Ivanova N."/>
            <person name="Kyrpides N."/>
            <person name="Mikhailova N."/>
            <person name="Palaniappan K."/>
            <person name="Pillay M."/>
            <person name="Reddy T.B.K."/>
            <person name="Shapiro N."/>
            <person name="Stamatis D."/>
            <person name="Varghese N."/>
            <person name="Woyke T."/>
            <person name="Boden R."/>
            <person name="Freyermuth S.K."/>
            <person name="Kerfeld C.A."/>
        </authorList>
    </citation>
    <scope>NUCLEOTIDE SEQUENCE [LARGE SCALE GENOMIC DNA]</scope>
    <source>
        <strain evidence="10 11">JR-2</strain>
    </source>
</reference>
<sequence>MYQSRFTSANQKLMRWWTVIVILFLYMPMLAVVLASFSKIKFFMFPVKIWSTKWYESVFNSLSIREYVFTSLSIAAVVTVISVVMAIFGALAFARYDWKGRSIYQKMILLPIFFPQAVLGLAILLWTSSLGITPTWHTAIFAHLVWIVPIVTLVIAIQVYGFDPSVEEAAYDLGASRVQVFKEITLPILWPGIFSGALFAFLLSWGNFPLSTYTTGADQTAPEWLYAKMVAGYTPQVPALGSLTVLMAAIILFGSYWLGMHFKKKKQRAKT</sequence>
<evidence type="ECO:0000256" key="3">
    <source>
        <dbReference type="ARBA" id="ARBA00022448"/>
    </source>
</evidence>
<keyword evidence="11" id="KW-1185">Reference proteome</keyword>
<feature type="transmembrane region" description="Helical" evidence="8">
    <location>
        <begin position="140"/>
        <end position="163"/>
    </location>
</feature>
<evidence type="ECO:0000256" key="7">
    <source>
        <dbReference type="ARBA" id="ARBA00023136"/>
    </source>
</evidence>
<dbReference type="InterPro" id="IPR051789">
    <property type="entry name" value="Bact_Polyamine_Transport"/>
</dbReference>
<name>A0A410H6G0_9GAMM</name>
<dbReference type="InterPro" id="IPR000515">
    <property type="entry name" value="MetI-like"/>
</dbReference>
<protein>
    <submittedName>
        <fullName evidence="10">ABC transporter permease</fullName>
    </submittedName>
</protein>
<dbReference type="SUPFAM" id="SSF161098">
    <property type="entry name" value="MetI-like"/>
    <property type="match status" value="1"/>
</dbReference>
<keyword evidence="7 8" id="KW-0472">Membrane</keyword>
<keyword evidence="4" id="KW-1003">Cell membrane</keyword>
<dbReference type="CDD" id="cd06261">
    <property type="entry name" value="TM_PBP2"/>
    <property type="match status" value="1"/>
</dbReference>
<evidence type="ECO:0000313" key="11">
    <source>
        <dbReference type="Proteomes" id="UP000285478"/>
    </source>
</evidence>
<keyword evidence="6 8" id="KW-1133">Transmembrane helix</keyword>
<proteinExistence type="inferred from homology"/>
<feature type="domain" description="ABC transmembrane type-1" evidence="9">
    <location>
        <begin position="68"/>
        <end position="258"/>
    </location>
</feature>
<feature type="transmembrane region" description="Helical" evidence="8">
    <location>
        <begin position="239"/>
        <end position="258"/>
    </location>
</feature>
<evidence type="ECO:0000256" key="2">
    <source>
        <dbReference type="ARBA" id="ARBA00007069"/>
    </source>
</evidence>
<evidence type="ECO:0000256" key="1">
    <source>
        <dbReference type="ARBA" id="ARBA00004651"/>
    </source>
</evidence>
<dbReference type="AlphaFoldDB" id="A0A410H6G0"/>
<dbReference type="Pfam" id="PF00528">
    <property type="entry name" value="BPD_transp_1"/>
    <property type="match status" value="1"/>
</dbReference>
<comment type="similarity">
    <text evidence="2">Belongs to the binding-protein-dependent transport system permease family. CysTW subfamily.</text>
</comment>
<evidence type="ECO:0000256" key="4">
    <source>
        <dbReference type="ARBA" id="ARBA00022475"/>
    </source>
</evidence>
<dbReference type="Proteomes" id="UP000285478">
    <property type="component" value="Chromosome"/>
</dbReference>
<dbReference type="PANTHER" id="PTHR43848">
    <property type="entry name" value="PUTRESCINE TRANSPORT SYSTEM PERMEASE PROTEIN POTI"/>
    <property type="match status" value="1"/>
</dbReference>
<feature type="transmembrane region" description="Helical" evidence="8">
    <location>
        <begin position="67"/>
        <end position="96"/>
    </location>
</feature>
<dbReference type="InterPro" id="IPR035906">
    <property type="entry name" value="MetI-like_sf"/>
</dbReference>
<keyword evidence="3 8" id="KW-0813">Transport</keyword>
<evidence type="ECO:0000256" key="5">
    <source>
        <dbReference type="ARBA" id="ARBA00022692"/>
    </source>
</evidence>
<evidence type="ECO:0000256" key="8">
    <source>
        <dbReference type="RuleBase" id="RU363032"/>
    </source>
</evidence>
<dbReference type="PROSITE" id="PS50928">
    <property type="entry name" value="ABC_TM1"/>
    <property type="match status" value="1"/>
</dbReference>
<dbReference type="GO" id="GO:0055085">
    <property type="term" value="P:transmembrane transport"/>
    <property type="evidence" value="ECO:0007669"/>
    <property type="project" value="InterPro"/>
</dbReference>
<evidence type="ECO:0000313" key="10">
    <source>
        <dbReference type="EMBL" id="QAB16497.1"/>
    </source>
</evidence>
<gene>
    <name evidence="10" type="ORF">EPV75_09760</name>
</gene>
<dbReference type="PANTHER" id="PTHR43848:SF2">
    <property type="entry name" value="PUTRESCINE TRANSPORT SYSTEM PERMEASE PROTEIN POTI"/>
    <property type="match status" value="1"/>
</dbReference>
<evidence type="ECO:0000256" key="6">
    <source>
        <dbReference type="ARBA" id="ARBA00022989"/>
    </source>
</evidence>
<organism evidence="10 11">
    <name type="scientific">Hydrogenovibrio thermophilus</name>
    <dbReference type="NCBI Taxonomy" id="265883"/>
    <lineage>
        <taxon>Bacteria</taxon>
        <taxon>Pseudomonadati</taxon>
        <taxon>Pseudomonadota</taxon>
        <taxon>Gammaproteobacteria</taxon>
        <taxon>Thiotrichales</taxon>
        <taxon>Piscirickettsiaceae</taxon>
        <taxon>Hydrogenovibrio</taxon>
    </lineage>
</organism>
<keyword evidence="5 8" id="KW-0812">Transmembrane</keyword>
<feature type="transmembrane region" description="Helical" evidence="8">
    <location>
        <begin position="108"/>
        <end position="128"/>
    </location>
</feature>
<feature type="transmembrane region" description="Helical" evidence="8">
    <location>
        <begin position="16"/>
        <end position="37"/>
    </location>
</feature>
<evidence type="ECO:0000259" key="9">
    <source>
        <dbReference type="PROSITE" id="PS50928"/>
    </source>
</evidence>
<feature type="transmembrane region" description="Helical" evidence="8">
    <location>
        <begin position="184"/>
        <end position="205"/>
    </location>
</feature>
<dbReference type="KEGG" id="htr:EPV75_09760"/>